<organism evidence="1 2">
    <name type="scientific">Cylindrotheca closterium</name>
    <dbReference type="NCBI Taxonomy" id="2856"/>
    <lineage>
        <taxon>Eukaryota</taxon>
        <taxon>Sar</taxon>
        <taxon>Stramenopiles</taxon>
        <taxon>Ochrophyta</taxon>
        <taxon>Bacillariophyta</taxon>
        <taxon>Bacillariophyceae</taxon>
        <taxon>Bacillariophycidae</taxon>
        <taxon>Bacillariales</taxon>
        <taxon>Bacillariaceae</taxon>
        <taxon>Cylindrotheca</taxon>
    </lineage>
</organism>
<dbReference type="InterPro" id="IPR005299">
    <property type="entry name" value="MeTrfase_7"/>
</dbReference>
<sequence>MSFLVSASRSCRRRERLDIYSSNILGRAFSSESSETASNKGSQVMQASYQEYSEAQYSAHIGCQDMLLQSIQRWGQRIKMEDKLLINSHQDFARRRRMADLGSADGSNSIQTLSVVMESLTEYRDVPFHPLDIVLEEHPESDENHLNETLSHHQQLFEKHNARYKTLMKSFYEPLFPPNSMDFIMSHLSLHWLDTADTQHDASHWKALHRKLGQLKGEKDEASDEKDFVFVNEKYAPLLLQDVWREELAMRHLANFLMLRATELRPGAELFMMMVGEGHAFVCPPNDNSSSLLTIAMKKCIEDGTVREEVLTNAFVPYYLRNVTDIYDAVNLMNNKVDPNNGPFLEVVDAQYYAANTGVDIDRACELFWSIHGGAVTGFGNATNEECVAIRSALALEFKTAYSSEEGIIGKFVACVLRRRTRKPWSLGPEM</sequence>
<keyword evidence="2" id="KW-1185">Reference proteome</keyword>
<dbReference type="AlphaFoldDB" id="A0AAD2G536"/>
<dbReference type="GO" id="GO:0008168">
    <property type="term" value="F:methyltransferase activity"/>
    <property type="evidence" value="ECO:0007669"/>
    <property type="project" value="InterPro"/>
</dbReference>
<protein>
    <submittedName>
        <fullName evidence="1">Uncharacterized protein</fullName>
    </submittedName>
</protein>
<evidence type="ECO:0000313" key="1">
    <source>
        <dbReference type="EMBL" id="CAJ1963271.1"/>
    </source>
</evidence>
<proteinExistence type="predicted"/>
<dbReference type="Gene3D" id="3.40.50.150">
    <property type="entry name" value="Vaccinia Virus protein VP39"/>
    <property type="match status" value="1"/>
</dbReference>
<dbReference type="SUPFAM" id="SSF53335">
    <property type="entry name" value="S-adenosyl-L-methionine-dependent methyltransferases"/>
    <property type="match status" value="1"/>
</dbReference>
<dbReference type="Pfam" id="PF03492">
    <property type="entry name" value="Methyltransf_7"/>
    <property type="match status" value="1"/>
</dbReference>
<evidence type="ECO:0000313" key="2">
    <source>
        <dbReference type="Proteomes" id="UP001295423"/>
    </source>
</evidence>
<gene>
    <name evidence="1" type="ORF">CYCCA115_LOCUS20085</name>
</gene>
<dbReference type="PANTHER" id="PTHR31009">
    <property type="entry name" value="S-ADENOSYL-L-METHIONINE:CARBOXYL METHYLTRANSFERASE FAMILY PROTEIN"/>
    <property type="match status" value="1"/>
</dbReference>
<accession>A0AAD2G536</accession>
<dbReference type="Proteomes" id="UP001295423">
    <property type="component" value="Unassembled WGS sequence"/>
</dbReference>
<reference evidence="1" key="1">
    <citation type="submission" date="2023-08" db="EMBL/GenBank/DDBJ databases">
        <authorList>
            <person name="Audoor S."/>
            <person name="Bilcke G."/>
        </authorList>
    </citation>
    <scope>NUCLEOTIDE SEQUENCE</scope>
</reference>
<name>A0AAD2G536_9STRA</name>
<comment type="caution">
    <text evidence="1">The sequence shown here is derived from an EMBL/GenBank/DDBJ whole genome shotgun (WGS) entry which is preliminary data.</text>
</comment>
<dbReference type="EMBL" id="CAKOGP040002136">
    <property type="protein sequence ID" value="CAJ1963271.1"/>
    <property type="molecule type" value="Genomic_DNA"/>
</dbReference>
<dbReference type="InterPro" id="IPR029063">
    <property type="entry name" value="SAM-dependent_MTases_sf"/>
</dbReference>